<dbReference type="Pfam" id="PF13692">
    <property type="entry name" value="Glyco_trans_1_4"/>
    <property type="match status" value="1"/>
</dbReference>
<dbReference type="EC" id="2.4.1.57" evidence="4"/>
<feature type="domain" description="Glycosyltransferase subfamily 4-like N-terminal" evidence="3">
    <location>
        <begin position="14"/>
        <end position="171"/>
    </location>
</feature>
<protein>
    <submittedName>
        <fullName evidence="4">Phosphatidylinositol alpha-mannosyltransferase</fullName>
        <ecNumber evidence="4">2.4.1.57</ecNumber>
    </submittedName>
</protein>
<evidence type="ECO:0000313" key="4">
    <source>
        <dbReference type="EMBL" id="CAA9268153.1"/>
    </source>
</evidence>
<evidence type="ECO:0000256" key="1">
    <source>
        <dbReference type="ARBA" id="ARBA00022676"/>
    </source>
</evidence>
<evidence type="ECO:0000259" key="3">
    <source>
        <dbReference type="Pfam" id="PF13439"/>
    </source>
</evidence>
<dbReference type="InterPro" id="IPR050194">
    <property type="entry name" value="Glycosyltransferase_grp1"/>
</dbReference>
<dbReference type="GO" id="GO:0016758">
    <property type="term" value="F:hexosyltransferase activity"/>
    <property type="evidence" value="ECO:0007669"/>
    <property type="project" value="TreeGrafter"/>
</dbReference>
<dbReference type="EMBL" id="CADCTP010000253">
    <property type="protein sequence ID" value="CAA9268153.1"/>
    <property type="molecule type" value="Genomic_DNA"/>
</dbReference>
<dbReference type="Pfam" id="PF13439">
    <property type="entry name" value="Glyco_transf_4"/>
    <property type="match status" value="1"/>
</dbReference>
<dbReference type="GO" id="GO:1901137">
    <property type="term" value="P:carbohydrate derivative biosynthetic process"/>
    <property type="evidence" value="ECO:0007669"/>
    <property type="project" value="UniProtKB-ARBA"/>
</dbReference>
<organism evidence="4">
    <name type="scientific">uncultured Mycobacteriales bacterium</name>
    <dbReference type="NCBI Taxonomy" id="581187"/>
    <lineage>
        <taxon>Bacteria</taxon>
        <taxon>Bacillati</taxon>
        <taxon>Actinomycetota</taxon>
        <taxon>Actinomycetes</taxon>
        <taxon>Mycobacteriales</taxon>
        <taxon>environmental samples</taxon>
    </lineage>
</organism>
<keyword evidence="1 4" id="KW-0328">Glycosyltransferase</keyword>
<accession>A0A6J4J3U2</accession>
<dbReference type="Gene3D" id="3.40.50.2000">
    <property type="entry name" value="Glycogen Phosphorylase B"/>
    <property type="match status" value="2"/>
</dbReference>
<sequence length="385" mass="40369">MRVGLVCPYSWDIPGGVQAHVRDLAEALIGLGHQVSVLAPADEDTDLPPYVVGAGRAVPIRYNGSVARVQFGPVSAARVRRWLRDGHFDVLHLHEPIAPSLSFLALVLARGPIVVTFHTSTPRSRSLSAAGGMVQPFLEKISGRIAVSSAARQVQVEHLGGDAVEIPNGVAVATYRAATPLPGYPRQGGTVGFIGRYDEPRKGLAVLLAALARLAPDRPGLRLLVAGRGDAADLLAGLPPALAGRVELLGQVSEADKARMLRSVDVYCAPNLGGESFGIILLEAMAAGTAILASDLDAFRRVLDDGRAGTLFRTGDPVALAGCLGELLDDAARRARLAAVGDRVVAAYDWPVVTRQVLAVYETVIAAVPVVVTPDTSEPPDLVGE</sequence>
<dbReference type="CDD" id="cd03801">
    <property type="entry name" value="GT4_PimA-like"/>
    <property type="match status" value="1"/>
</dbReference>
<gene>
    <name evidence="4" type="ORF">AVDCRST_MAG41-2747</name>
</gene>
<dbReference type="InterPro" id="IPR028098">
    <property type="entry name" value="Glyco_trans_4-like_N"/>
</dbReference>
<dbReference type="GO" id="GO:1903509">
    <property type="term" value="P:liposaccharide metabolic process"/>
    <property type="evidence" value="ECO:0007669"/>
    <property type="project" value="UniProtKB-ARBA"/>
</dbReference>
<dbReference type="AlphaFoldDB" id="A0A6J4J3U2"/>
<reference evidence="4" key="1">
    <citation type="submission" date="2020-02" db="EMBL/GenBank/DDBJ databases">
        <authorList>
            <person name="Meier V. D."/>
        </authorList>
    </citation>
    <scope>NUCLEOTIDE SEQUENCE</scope>
    <source>
        <strain evidence="4">AVDCRST_MAG41</strain>
    </source>
</reference>
<evidence type="ECO:0000256" key="2">
    <source>
        <dbReference type="ARBA" id="ARBA00022679"/>
    </source>
</evidence>
<dbReference type="PANTHER" id="PTHR45947:SF3">
    <property type="entry name" value="SULFOQUINOVOSYL TRANSFERASE SQD2"/>
    <property type="match status" value="1"/>
</dbReference>
<proteinExistence type="predicted"/>
<keyword evidence="2 4" id="KW-0808">Transferase</keyword>
<dbReference type="SUPFAM" id="SSF53756">
    <property type="entry name" value="UDP-Glycosyltransferase/glycogen phosphorylase"/>
    <property type="match status" value="1"/>
</dbReference>
<dbReference type="PANTHER" id="PTHR45947">
    <property type="entry name" value="SULFOQUINOVOSYL TRANSFERASE SQD2"/>
    <property type="match status" value="1"/>
</dbReference>
<name>A0A6J4J3U2_9ACTN</name>